<evidence type="ECO:0000313" key="6">
    <source>
        <dbReference type="Proteomes" id="UP000786811"/>
    </source>
</evidence>
<dbReference type="PROSITE" id="PS51211">
    <property type="entry name" value="VITELLOGENIN"/>
    <property type="match status" value="1"/>
</dbReference>
<dbReference type="AlphaFoldDB" id="A0A8J2HD37"/>
<proteinExistence type="predicted"/>
<dbReference type="GO" id="GO:0005319">
    <property type="term" value="F:lipid transporter activity"/>
    <property type="evidence" value="ECO:0007669"/>
    <property type="project" value="InterPro"/>
</dbReference>
<evidence type="ECO:0000259" key="4">
    <source>
        <dbReference type="PROSITE" id="PS51211"/>
    </source>
</evidence>
<comment type="caution">
    <text evidence="5">The sequence shown here is derived from an EMBL/GenBank/DDBJ whole genome shotgun (WGS) entry which is preliminary data.</text>
</comment>
<feature type="domain" description="Vitellogenin" evidence="4">
    <location>
        <begin position="21"/>
        <end position="624"/>
    </location>
</feature>
<dbReference type="InterPro" id="IPR015819">
    <property type="entry name" value="Lipid_transp_b-sht_shell"/>
</dbReference>
<dbReference type="InterPro" id="IPR001747">
    <property type="entry name" value="Vitellogenin_N"/>
</dbReference>
<accession>A0A8J2HD37</accession>
<evidence type="ECO:0000313" key="5">
    <source>
        <dbReference type="EMBL" id="CAG5094055.1"/>
    </source>
</evidence>
<name>A0A8J2HD37_COTCN</name>
<evidence type="ECO:0000256" key="3">
    <source>
        <dbReference type="SAM" id="SignalP"/>
    </source>
</evidence>
<dbReference type="Gene3D" id="2.30.230.10">
    <property type="entry name" value="Lipovitellin, beta-sheet shell regions, chain A"/>
    <property type="match status" value="1"/>
</dbReference>
<dbReference type="Proteomes" id="UP000786811">
    <property type="component" value="Unassembled WGS sequence"/>
</dbReference>
<reference evidence="5" key="1">
    <citation type="submission" date="2021-04" db="EMBL/GenBank/DDBJ databases">
        <authorList>
            <person name="Chebbi M.A.C M."/>
        </authorList>
    </citation>
    <scope>NUCLEOTIDE SEQUENCE</scope>
</reference>
<keyword evidence="1 3" id="KW-0732">Signal</keyword>
<dbReference type="InterPro" id="IPR015816">
    <property type="entry name" value="Vitellinogen_b-sht_N"/>
</dbReference>
<dbReference type="SUPFAM" id="SSF56968">
    <property type="entry name" value="Lipovitellin-phosvitin complex, beta-sheet shell regions"/>
    <property type="match status" value="1"/>
</dbReference>
<dbReference type="OrthoDB" id="7699294at2759"/>
<evidence type="ECO:0000256" key="2">
    <source>
        <dbReference type="PROSITE-ProRule" id="PRU00557"/>
    </source>
</evidence>
<feature type="chain" id="PRO_5035195778" evidence="3">
    <location>
        <begin position="18"/>
        <end position="624"/>
    </location>
</feature>
<organism evidence="5 6">
    <name type="scientific">Cotesia congregata</name>
    <name type="common">Parasitoid wasp</name>
    <name type="synonym">Apanteles congregatus</name>
    <dbReference type="NCBI Taxonomy" id="51543"/>
    <lineage>
        <taxon>Eukaryota</taxon>
        <taxon>Metazoa</taxon>
        <taxon>Ecdysozoa</taxon>
        <taxon>Arthropoda</taxon>
        <taxon>Hexapoda</taxon>
        <taxon>Insecta</taxon>
        <taxon>Pterygota</taxon>
        <taxon>Neoptera</taxon>
        <taxon>Endopterygota</taxon>
        <taxon>Hymenoptera</taxon>
        <taxon>Apocrita</taxon>
        <taxon>Ichneumonoidea</taxon>
        <taxon>Braconidae</taxon>
        <taxon>Microgastrinae</taxon>
        <taxon>Cotesia</taxon>
    </lineage>
</organism>
<evidence type="ECO:0000256" key="1">
    <source>
        <dbReference type="ARBA" id="ARBA00022729"/>
    </source>
</evidence>
<sequence>MMLFQLIPFFLAAQVSDKETWKFGPEYTFSGEVKMITSLDSDKGQYLGTGLYLKLKCRPREPDVLRCKMDDTKITRLNVQDGFNPEKATPATNETYRPFNAIEVPFEIKFNDRGIESYVLEKSDPVLPDFCVNMARLVANQLTIGTDLSDTMKPTYRSFENFTVGECDVDFKVTRSPFKDEASNKENKFDLSPLEKLGKLNGEIMLIEKKRNVKECLRCVAPFFGTRYTLGLVYRDVLSLLKTSDSKIEISKNKFVSETNNENDLYDQNRKKLGKVLDHVKLTLESISPAKDQLPTFISPIIKGVLPDKCDKDPNTARFDSGHDPEVWKRGAEVTYLIQNHATKIYSNDHGKANYSDMSFDVQTMLTCQSIESKAYCFYHDTKVKSAYLGDLKRGRSEIKSVELDIWTKKTLQQDALTIDFTKNGMGTVWVAIEVEPIGRNMMGALAQPLDIGLDFSSALTGNFETKVNTSRGNCRSKFLVTRSPALSHQKKLPASLFLVARPDEDLNRPIEISRMMEMDGDKCDDRAFYYSFFMNRENRHTKDTDVEIKFNSFENFMTISNANFTSFSKVKVSMTDHRDKSKYIIEESASLTLQKIEPMLCEKDKYNEFNRDCSSEEINNYAG</sequence>
<dbReference type="Pfam" id="PF01347">
    <property type="entry name" value="Vitellogenin_N"/>
    <property type="match status" value="1"/>
</dbReference>
<feature type="signal peptide" evidence="3">
    <location>
        <begin position="1"/>
        <end position="17"/>
    </location>
</feature>
<gene>
    <name evidence="5" type="ORF">HICCMSTLAB_LOCUS7381</name>
</gene>
<keyword evidence="6" id="KW-1185">Reference proteome</keyword>
<comment type="caution">
    <text evidence="2">Lacks conserved residue(s) required for the propagation of feature annotation.</text>
</comment>
<dbReference type="EMBL" id="CAJNRD030001120">
    <property type="protein sequence ID" value="CAG5094055.1"/>
    <property type="molecule type" value="Genomic_DNA"/>
</dbReference>
<protein>
    <submittedName>
        <fullName evidence="5">Similar to Vitellogenin-2 (Solenopsis invicta)</fullName>
    </submittedName>
</protein>